<accession>A0A1S4CFA1</accession>
<name>A0A1S4CFA1_TOBAC</name>
<dbReference type="AlphaFoldDB" id="A0A1S4CFA1"/>
<dbReference type="PaxDb" id="4097-A0A1S4CFA1"/>
<reference evidence="2" key="2">
    <citation type="submission" date="2025-08" db="UniProtKB">
        <authorList>
            <consortium name="RefSeq"/>
        </authorList>
    </citation>
    <scope>IDENTIFICATION</scope>
    <source>
        <tissue evidence="2">Leaf</tissue>
    </source>
</reference>
<dbReference type="RefSeq" id="XP_016499850.1">
    <property type="nucleotide sequence ID" value="XM_016644364.1"/>
</dbReference>
<protein>
    <submittedName>
        <fullName evidence="2">Uncharacterized protein LOC107818359</fullName>
    </submittedName>
</protein>
<gene>
    <name evidence="2" type="primary">LOC107818359</name>
</gene>
<dbReference type="Proteomes" id="UP000790787">
    <property type="component" value="Chromosome 8"/>
</dbReference>
<proteinExistence type="predicted"/>
<dbReference type="RefSeq" id="XP_016499850.1">
    <property type="nucleotide sequence ID" value="XM_016644364.2"/>
</dbReference>
<evidence type="ECO:0000313" key="2">
    <source>
        <dbReference type="RefSeq" id="XP_016499850.1"/>
    </source>
</evidence>
<sequence length="158" mass="17210">MGGRGRGRGRGRGKAKRHPIIAFGSSVGARLQIGINKEQVTTPVNQIEQSELRKEGISSTSITAKKLDLSPSPSTTPALLMETNETIIEVNPTITIPTEATIGPTIANSKGTEPLNEAMDDVGAKKPTAWVSLFQKNRYAEKESWEMSHKDEIQLKKE</sequence>
<dbReference type="KEGG" id="nta:107818359"/>
<dbReference type="GeneID" id="107818359"/>
<keyword evidence="1" id="KW-1185">Reference proteome</keyword>
<evidence type="ECO:0000313" key="1">
    <source>
        <dbReference type="Proteomes" id="UP000790787"/>
    </source>
</evidence>
<organism evidence="1 2">
    <name type="scientific">Nicotiana tabacum</name>
    <name type="common">Common tobacco</name>
    <dbReference type="NCBI Taxonomy" id="4097"/>
    <lineage>
        <taxon>Eukaryota</taxon>
        <taxon>Viridiplantae</taxon>
        <taxon>Streptophyta</taxon>
        <taxon>Embryophyta</taxon>
        <taxon>Tracheophyta</taxon>
        <taxon>Spermatophyta</taxon>
        <taxon>Magnoliopsida</taxon>
        <taxon>eudicotyledons</taxon>
        <taxon>Gunneridae</taxon>
        <taxon>Pentapetalae</taxon>
        <taxon>asterids</taxon>
        <taxon>lamiids</taxon>
        <taxon>Solanales</taxon>
        <taxon>Solanaceae</taxon>
        <taxon>Nicotianoideae</taxon>
        <taxon>Nicotianeae</taxon>
        <taxon>Nicotiana</taxon>
    </lineage>
</organism>
<reference evidence="1" key="1">
    <citation type="journal article" date="2014" name="Nat. Commun.">
        <title>The tobacco genome sequence and its comparison with those of tomato and potato.</title>
        <authorList>
            <person name="Sierro N."/>
            <person name="Battey J.N."/>
            <person name="Ouadi S."/>
            <person name="Bakaher N."/>
            <person name="Bovet L."/>
            <person name="Willig A."/>
            <person name="Goepfert S."/>
            <person name="Peitsch M.C."/>
            <person name="Ivanov N.V."/>
        </authorList>
    </citation>
    <scope>NUCLEOTIDE SEQUENCE [LARGE SCALE GENOMIC DNA]</scope>
</reference>